<sequence>MTLSNAYSAYLAAKNNGWDLVASFHARVGSTHPEIVAREDNLSLDEVRLLLRVHNRIKPGHLVASKLKLSLDHLKLVSTAMSKVDKKFNNPVEILDRMLHACANATVADAAIHIKTILAECTKPEKARRVNRLTFAREPNEHGMIRVQGLIKEHQARDIQQQAQSFIASAKKKNPRLQYDQLFANWMLRNLFSSNPEGEQKYQPMVIISGDPNVDYARGHINTLSGGTIPIDEAVNLALADTGYVAHTSMKDGRAQLNFIQPIIRTRFSTGEHRLGVMLETLTCTRCGRAAVTCQAHHIDAYAYVRKDEHNWDDLANACAPHNAANDDNPNAPPKNGRVVRDGLGWPGYQPKPNDPIHYNPRPIFYEGWRGTAHDMANNQRA</sequence>
<gene>
    <name evidence="1" type="ORF">CAT723_14620</name>
</gene>
<dbReference type="EMBL" id="BQKK01000002">
    <property type="protein sequence ID" value="GJN42983.1"/>
    <property type="molecule type" value="Genomic_DNA"/>
</dbReference>
<evidence type="ECO:0000313" key="1">
    <source>
        <dbReference type="EMBL" id="GJN42983.1"/>
    </source>
</evidence>
<dbReference type="RefSeq" id="WP_236163841.1">
    <property type="nucleotide sequence ID" value="NZ_BQKK01000002.1"/>
</dbReference>
<protein>
    <recommendedName>
        <fullName evidence="3">HNH nuclease domain-containing protein</fullName>
    </recommendedName>
</protein>
<proteinExistence type="predicted"/>
<reference evidence="1" key="1">
    <citation type="submission" date="2021-12" db="EMBL/GenBank/DDBJ databases">
        <title>Draft genome sequence of Corynebacterium ammoniagenes strain T-723.</title>
        <authorList>
            <person name="Matsuzawa M."/>
            <person name="Hiratani M."/>
            <person name="Abe I."/>
            <person name="Tsuji Y."/>
            <person name="Nakamura J."/>
        </authorList>
    </citation>
    <scope>NUCLEOTIDE SEQUENCE</scope>
    <source>
        <strain evidence="1">T-723</strain>
    </source>
</reference>
<evidence type="ECO:0000313" key="2">
    <source>
        <dbReference type="Proteomes" id="UP001054925"/>
    </source>
</evidence>
<comment type="caution">
    <text evidence="1">The sequence shown here is derived from an EMBL/GenBank/DDBJ whole genome shotgun (WGS) entry which is preliminary data.</text>
</comment>
<organism evidence="1 2">
    <name type="scientific">Corynebacterium ammoniagenes</name>
    <name type="common">Brevibacterium ammoniagenes</name>
    <dbReference type="NCBI Taxonomy" id="1697"/>
    <lineage>
        <taxon>Bacteria</taxon>
        <taxon>Bacillati</taxon>
        <taxon>Actinomycetota</taxon>
        <taxon>Actinomycetes</taxon>
        <taxon>Mycobacteriales</taxon>
        <taxon>Corynebacteriaceae</taxon>
        <taxon>Corynebacterium</taxon>
    </lineage>
</organism>
<name>A0AAV5G8M0_CORAM</name>
<dbReference type="AlphaFoldDB" id="A0AAV5G8M0"/>
<dbReference type="Proteomes" id="UP001054925">
    <property type="component" value="Unassembled WGS sequence"/>
</dbReference>
<accession>A0AAV5G8M0</accession>
<evidence type="ECO:0008006" key="3">
    <source>
        <dbReference type="Google" id="ProtNLM"/>
    </source>
</evidence>